<dbReference type="EMBL" id="GGEC01051364">
    <property type="protein sequence ID" value="MBX31848.1"/>
    <property type="molecule type" value="Transcribed_RNA"/>
</dbReference>
<reference evidence="1" key="1">
    <citation type="submission" date="2018-02" db="EMBL/GenBank/DDBJ databases">
        <title>Rhizophora mucronata_Transcriptome.</title>
        <authorList>
            <person name="Meera S.P."/>
            <person name="Sreeshan A."/>
            <person name="Augustine A."/>
        </authorList>
    </citation>
    <scope>NUCLEOTIDE SEQUENCE</scope>
    <source>
        <tissue evidence="1">Leaf</tissue>
    </source>
</reference>
<evidence type="ECO:0000313" key="1">
    <source>
        <dbReference type="EMBL" id="MBX31848.1"/>
    </source>
</evidence>
<proteinExistence type="predicted"/>
<dbReference type="AlphaFoldDB" id="A0A2P2MNQ7"/>
<protein>
    <submittedName>
        <fullName evidence="1">Protein transport protein SEC31 homolog B</fullName>
    </submittedName>
</protein>
<organism evidence="1">
    <name type="scientific">Rhizophora mucronata</name>
    <name type="common">Asiatic mangrove</name>
    <dbReference type="NCBI Taxonomy" id="61149"/>
    <lineage>
        <taxon>Eukaryota</taxon>
        <taxon>Viridiplantae</taxon>
        <taxon>Streptophyta</taxon>
        <taxon>Embryophyta</taxon>
        <taxon>Tracheophyta</taxon>
        <taxon>Spermatophyta</taxon>
        <taxon>Magnoliopsida</taxon>
        <taxon>eudicotyledons</taxon>
        <taxon>Gunneridae</taxon>
        <taxon>Pentapetalae</taxon>
        <taxon>rosids</taxon>
        <taxon>fabids</taxon>
        <taxon>Malpighiales</taxon>
        <taxon>Rhizophoraceae</taxon>
        <taxon>Rhizophora</taxon>
    </lineage>
</organism>
<accession>A0A2P2MNQ7</accession>
<sequence length="78" mass="8075">MDISGPLSLAVITGISALGLGRLLKKSSPSSATNWTGSLFTSYPTLAAAVSSSRTALMSSDRLSCKSYFCSTGTLKPR</sequence>
<name>A0A2P2MNQ7_RHIMU</name>